<dbReference type="SUPFAM" id="SSF51182">
    <property type="entry name" value="RmlC-like cupins"/>
    <property type="match status" value="1"/>
</dbReference>
<dbReference type="InterPro" id="IPR014710">
    <property type="entry name" value="RmlC-like_jellyroll"/>
</dbReference>
<feature type="domain" description="Capsular polysaccharide assembling protein CapF C-terminal" evidence="2">
    <location>
        <begin position="17"/>
        <end position="128"/>
    </location>
</feature>
<evidence type="ECO:0000259" key="2">
    <source>
        <dbReference type="Pfam" id="PF14667"/>
    </source>
</evidence>
<name>A0A931PST9_FIMGI</name>
<dbReference type="InterPro" id="IPR011051">
    <property type="entry name" value="RmlC_Cupin_sf"/>
</dbReference>
<accession>A0A931PST9</accession>
<dbReference type="GO" id="GO:0000271">
    <property type="term" value="P:polysaccharide biosynthetic process"/>
    <property type="evidence" value="ECO:0007669"/>
    <property type="project" value="TreeGrafter"/>
</dbReference>
<organism evidence="3 4">
    <name type="scientific">Fimbriimonas ginsengisoli</name>
    <dbReference type="NCBI Taxonomy" id="1005039"/>
    <lineage>
        <taxon>Bacteria</taxon>
        <taxon>Bacillati</taxon>
        <taxon>Armatimonadota</taxon>
        <taxon>Fimbriimonadia</taxon>
        <taxon>Fimbriimonadales</taxon>
        <taxon>Fimbriimonadaceae</taxon>
        <taxon>Fimbriimonas</taxon>
    </lineage>
</organism>
<dbReference type="AlphaFoldDB" id="A0A931PST9"/>
<reference evidence="3" key="1">
    <citation type="submission" date="2020-07" db="EMBL/GenBank/DDBJ databases">
        <title>Huge and variable diversity of episymbiotic CPR bacteria and DPANN archaea in groundwater ecosystems.</title>
        <authorList>
            <person name="He C.Y."/>
            <person name="Keren R."/>
            <person name="Whittaker M."/>
            <person name="Farag I.F."/>
            <person name="Doudna J."/>
            <person name="Cate J.H.D."/>
            <person name="Banfield J.F."/>
        </authorList>
    </citation>
    <scope>NUCLEOTIDE SEQUENCE</scope>
    <source>
        <strain evidence="3">NC_groundwater_17_Pr7_B-0.1um_64_12</strain>
    </source>
</reference>
<dbReference type="PANTHER" id="PTHR21047:SF2">
    <property type="entry name" value="THYMIDINE DIPHOSPHO-4-KETO-RHAMNOSE 3,5-EPIMERASE"/>
    <property type="match status" value="1"/>
</dbReference>
<evidence type="ECO:0000256" key="1">
    <source>
        <dbReference type="PIRSR" id="PIRSR600888-3"/>
    </source>
</evidence>
<dbReference type="GO" id="GO:0005829">
    <property type="term" value="C:cytosol"/>
    <property type="evidence" value="ECO:0007669"/>
    <property type="project" value="TreeGrafter"/>
</dbReference>
<dbReference type="GO" id="GO:0008830">
    <property type="term" value="F:dTDP-4-dehydrorhamnose 3,5-epimerase activity"/>
    <property type="evidence" value="ECO:0007669"/>
    <property type="project" value="InterPro"/>
</dbReference>
<sequence>MAQTEFEGVVLKSLKPHTDPRGWLIELFRDDELPEGFEPTMGYVSTTRPGVARGPHEHSDQTDLFVFLSGAFELHLWENRPGLPERHEVHRVGVDDPTFVTVPPGVVHAYRNAGDADAFVLNFPNRLYAGWGRKEPVDEIRHEDIDSRFKL</sequence>
<gene>
    <name evidence="3" type="ORF">HYR64_00925</name>
</gene>
<evidence type="ECO:0000313" key="3">
    <source>
        <dbReference type="EMBL" id="MBI1755654.1"/>
    </source>
</evidence>
<dbReference type="Pfam" id="PF14667">
    <property type="entry name" value="Polysacc_synt_C"/>
    <property type="match status" value="1"/>
</dbReference>
<proteinExistence type="predicted"/>
<comment type="caution">
    <text evidence="3">The sequence shown here is derived from an EMBL/GenBank/DDBJ whole genome shotgun (WGS) entry which is preliminary data.</text>
</comment>
<dbReference type="InterPro" id="IPR029303">
    <property type="entry name" value="CapF_C"/>
</dbReference>
<dbReference type="PANTHER" id="PTHR21047">
    <property type="entry name" value="DTDP-6-DEOXY-D-GLUCOSE-3,5 EPIMERASE"/>
    <property type="match status" value="1"/>
</dbReference>
<dbReference type="EMBL" id="JACOSL010000006">
    <property type="protein sequence ID" value="MBI1755654.1"/>
    <property type="molecule type" value="Genomic_DNA"/>
</dbReference>
<evidence type="ECO:0000313" key="4">
    <source>
        <dbReference type="Proteomes" id="UP000727962"/>
    </source>
</evidence>
<dbReference type="Gene3D" id="2.60.120.10">
    <property type="entry name" value="Jelly Rolls"/>
    <property type="match status" value="1"/>
</dbReference>
<dbReference type="GO" id="GO:0019305">
    <property type="term" value="P:dTDP-rhamnose biosynthetic process"/>
    <property type="evidence" value="ECO:0007669"/>
    <property type="project" value="TreeGrafter"/>
</dbReference>
<dbReference type="Proteomes" id="UP000727962">
    <property type="component" value="Unassembled WGS sequence"/>
</dbReference>
<protein>
    <submittedName>
        <fullName evidence="3">dTDP-4-dehydrorhamnose 3,5-epimerase family protein</fullName>
    </submittedName>
</protein>
<feature type="site" description="Participates in a stacking interaction with the thymidine ring of dTDP-4-oxo-6-deoxyglucose" evidence="1">
    <location>
        <position position="128"/>
    </location>
</feature>
<dbReference type="InterPro" id="IPR000888">
    <property type="entry name" value="RmlC-like"/>
</dbReference>